<evidence type="ECO:0000313" key="10">
    <source>
        <dbReference type="RefSeq" id="XP_032832140.1"/>
    </source>
</evidence>
<evidence type="ECO:0000313" key="11">
    <source>
        <dbReference type="RefSeq" id="XP_032832141.1"/>
    </source>
</evidence>
<feature type="domain" description="Rho-GAP" evidence="5">
    <location>
        <begin position="1243"/>
        <end position="1431"/>
    </location>
</feature>
<organism evidence="8 11">
    <name type="scientific">Petromyzon marinus</name>
    <name type="common">Sea lamprey</name>
    <dbReference type="NCBI Taxonomy" id="7757"/>
    <lineage>
        <taxon>Eukaryota</taxon>
        <taxon>Metazoa</taxon>
        <taxon>Chordata</taxon>
        <taxon>Craniata</taxon>
        <taxon>Vertebrata</taxon>
        <taxon>Cyclostomata</taxon>
        <taxon>Hyperoartia</taxon>
        <taxon>Petromyzontiformes</taxon>
        <taxon>Petromyzontidae</taxon>
        <taxon>Petromyzon</taxon>
    </lineage>
</organism>
<dbReference type="InterPro" id="IPR032835">
    <property type="entry name" value="RhoGAP-FF1"/>
</dbReference>
<dbReference type="InterPro" id="IPR001806">
    <property type="entry name" value="Small_GTPase"/>
</dbReference>
<dbReference type="InterPro" id="IPR000198">
    <property type="entry name" value="RhoGAP_dom"/>
</dbReference>
<dbReference type="SMART" id="SM00173">
    <property type="entry name" value="RAS"/>
    <property type="match status" value="1"/>
</dbReference>
<dbReference type="RefSeq" id="XP_032832139.1">
    <property type="nucleotide sequence ID" value="XM_032976248.1"/>
</dbReference>
<keyword evidence="3" id="KW-0547">Nucleotide-binding</keyword>
<keyword evidence="8" id="KW-1185">Reference proteome</keyword>
<feature type="compositionally biased region" description="Basic and acidic residues" evidence="4">
    <location>
        <begin position="1205"/>
        <end position="1227"/>
    </location>
</feature>
<dbReference type="GO" id="GO:0005525">
    <property type="term" value="F:GTP binding"/>
    <property type="evidence" value="ECO:0007669"/>
    <property type="project" value="InterPro"/>
</dbReference>
<dbReference type="PANTHER" id="PTHR46005:SF4">
    <property type="entry name" value="RHO GTPASE-ACTIVATING PROTEIN 190"/>
    <property type="match status" value="1"/>
</dbReference>
<dbReference type="SMART" id="SM00324">
    <property type="entry name" value="RhoGAP"/>
    <property type="match status" value="1"/>
</dbReference>
<dbReference type="GO" id="GO:0050770">
    <property type="term" value="P:regulation of axonogenesis"/>
    <property type="evidence" value="ECO:0007669"/>
    <property type="project" value="TreeGrafter"/>
</dbReference>
<feature type="region of interest" description="Disordered" evidence="4">
    <location>
        <begin position="1104"/>
        <end position="1130"/>
    </location>
</feature>
<dbReference type="GeneID" id="116955228"/>
<dbReference type="GO" id="GO:0008361">
    <property type="term" value="P:regulation of cell size"/>
    <property type="evidence" value="ECO:0007669"/>
    <property type="project" value="TreeGrafter"/>
</dbReference>
<dbReference type="RefSeq" id="XP_032832141.1">
    <property type="nucleotide sequence ID" value="XM_032976250.1"/>
</dbReference>
<sequence length="1462" mass="164260">MSKSKESRTFNISVVGLSGTEKDKGASGIGKSCLCNRFIRPKADDYHTDHITILSQIDFSGRVVNNDHFLYWGKTTKTTEEGQDCVFNVVEQTEFIDDATYQAHRISVPQHYIKRAAATRLASAEKLMYICTDQLGIEHDFEQQPMPDGKLIIDGFLLCVDVSQVAQRSMADQLKFTDKLFVQLNKSKKPILLIATKCDRADEQFLKDVQAFASSKKVNLPLLETSAQENINVSFAFMLLAQMIDKLKGKQKSIPYCEAAKQAKEFTQATTQKYEALLKHQVRDYHALWNFTRRKMEDFPEYKQMVDTLGLKKAEVSFKEHLRRLKIEHIEQKREEFLQTLPKAFESLVPDLNEIESLSLAEFLPLVQSKREFGVWFVELSDSPWSESRHIDLPNDKRVPLDFLKECGSNSFHSHVQMLQTLRKKAEMKEKFKQLLESSSCIFPGKPWEDVYSLTTIYSKECYQTISEKERIDIYQDIQKHKIEKAKNDYQEMLLEHSETFADVDRNEAFNHDKIGEIMQDLEDDLRYKALRFVPAERDALILKHIFFVHHPTKESCFSRLGCVDLQVEQLLSNIVSKVGQRRTENLSDSRGEDKLGVFVFGKDGLGHELSREISRQSTGNKLNINDKNYALDLKVVDGDVAAFTTAMQNPCFNGRPGGYLCAFNSLDSLKCLTECLERMTNVSTGNRKDGLSGNIPIVLLLANHKDVANRTYPLLRQQAQQTANKYQVAFVDSSGDSVLKAFQEAQVKQALVHIATSCHQEVAPPKVIGRSDLTEADLYVTMCVMCGDPFTVDLVLTPFFESCFCTFGQPGQVDSVSLEMFLGAHRKKIKITVMSYHMATLRRDDLTHGHILVYSAKRKASMATMRAFLSDVPDVIPVQLVAITESQNEFFENAVAKELVSEGEHIASEIGGRFCTVPAQSHFYRQTEVFTPFFAEALEKRPLVEEEFCFDPTMNVSSEALNQSGTFSSSSLSDSDDDDCQPPYSPASDETQLLPNMSRSRPMDLEGNSLPVSSASLPHDSERNRKVLPPKPAKPAERLGVSKLDPKLIEKINETMSKGPTKAQLSRAPLAHAEDTEIADVPTAAAADTKTWSMTKLFTRSRATLNGSDTEESATEQERRKGQAVVRRRSSYRYRSETLLRRQVYPSEVLGNGEQGSGGGVVALRDGGRRAARGGHHADSAPLLSPGAEGSSCGIDNPAADLDDAPRVRAAEGGKKKAAKPKDSKLKPKKRKGKNKNAYFGMPLKDLVDLPDQPIPVFLKKCVEYIERNGLHNEGLYRVSGNKVDQKNLLQLFEKDHNFDISSLNVTVHTVTGALKSFFTELPDPLLPYNMQKSLADAVGITVEKEMLASLQDFVKKLPLVNYEVFKFIITHFYRVCQHSATNKMSEENLSICFWPTLIKPNFSDNTTIMGKMVSRTPIRPFIIHCPRIFHGRDDLPPGPDDSVAPAEALPAEGRLVDIEG</sequence>
<proteinExistence type="predicted"/>
<evidence type="ECO:0000259" key="7">
    <source>
        <dbReference type="PROSITE" id="PS51853"/>
    </source>
</evidence>
<dbReference type="SUPFAM" id="SSF48350">
    <property type="entry name" value="GTPase activation domain, GAP"/>
    <property type="match status" value="1"/>
</dbReference>
<dbReference type="InterPro" id="IPR008936">
    <property type="entry name" value="Rho_GTPase_activation_prot"/>
</dbReference>
<evidence type="ECO:0000256" key="1">
    <source>
        <dbReference type="ARBA" id="ARBA00022468"/>
    </source>
</evidence>
<dbReference type="InterPro" id="IPR057284">
    <property type="entry name" value="FF_RHG35_4th"/>
</dbReference>
<feature type="compositionally biased region" description="Polar residues" evidence="4">
    <location>
        <begin position="989"/>
        <end position="1000"/>
    </location>
</feature>
<dbReference type="SUPFAM" id="SSF52540">
    <property type="entry name" value="P-loop containing nucleoside triphosphate hydrolases"/>
    <property type="match status" value="1"/>
</dbReference>
<dbReference type="RefSeq" id="XP_032832140.1">
    <property type="nucleotide sequence ID" value="XM_032976249.1"/>
</dbReference>
<dbReference type="PRINTS" id="PR00449">
    <property type="entry name" value="RASTRNSFRMNG"/>
</dbReference>
<dbReference type="Gene3D" id="1.10.555.10">
    <property type="entry name" value="Rho GTPase activation protein"/>
    <property type="match status" value="1"/>
</dbReference>
<dbReference type="GO" id="GO:0005096">
    <property type="term" value="F:GTPase activator activity"/>
    <property type="evidence" value="ECO:0007669"/>
    <property type="project" value="UniProtKB-KW"/>
</dbReference>
<dbReference type="SUPFAM" id="SSF81698">
    <property type="entry name" value="FF domain"/>
    <property type="match status" value="1"/>
</dbReference>
<dbReference type="PROSITE" id="PS51853">
    <property type="entry name" value="PG2"/>
    <property type="match status" value="1"/>
</dbReference>
<keyword evidence="2" id="KW-0677">Repeat</keyword>
<dbReference type="InterPro" id="IPR036517">
    <property type="entry name" value="FF_domain_sf"/>
</dbReference>
<reference evidence="9 10" key="1">
    <citation type="submission" date="2025-04" db="UniProtKB">
        <authorList>
            <consortium name="RefSeq"/>
        </authorList>
    </citation>
    <scope>IDENTIFICATION</scope>
    <source>
        <tissue evidence="9 10">Sperm</tissue>
    </source>
</reference>
<dbReference type="InterPro" id="IPR027417">
    <property type="entry name" value="P-loop_NTPase"/>
</dbReference>
<evidence type="ECO:0000313" key="9">
    <source>
        <dbReference type="RefSeq" id="XP_032832139.1"/>
    </source>
</evidence>
<evidence type="ECO:0000256" key="4">
    <source>
        <dbReference type="SAM" id="MobiDB-lite"/>
    </source>
</evidence>
<dbReference type="Pfam" id="PF00620">
    <property type="entry name" value="RhoGAP"/>
    <property type="match status" value="1"/>
</dbReference>
<dbReference type="PANTHER" id="PTHR46005">
    <property type="entry name" value="RHO GTPASE-ACTIVATING PROTEIN 190"/>
    <property type="match status" value="1"/>
</dbReference>
<dbReference type="Proteomes" id="UP001318040">
    <property type="component" value="Chromosome 58"/>
</dbReference>
<protein>
    <submittedName>
        <fullName evidence="9 10">Rho GTPase-activating protein 5-like</fullName>
    </submittedName>
</protein>
<gene>
    <name evidence="9 10 11" type="primary">LOC116955228</name>
</gene>
<evidence type="ECO:0000259" key="6">
    <source>
        <dbReference type="PROSITE" id="PS51852"/>
    </source>
</evidence>
<dbReference type="InterPro" id="IPR039007">
    <property type="entry name" value="pG1"/>
</dbReference>
<evidence type="ECO:0000256" key="2">
    <source>
        <dbReference type="ARBA" id="ARBA00022737"/>
    </source>
</evidence>
<dbReference type="GO" id="GO:0005829">
    <property type="term" value="C:cytosol"/>
    <property type="evidence" value="ECO:0007669"/>
    <property type="project" value="TreeGrafter"/>
</dbReference>
<evidence type="ECO:0000256" key="3">
    <source>
        <dbReference type="ARBA" id="ARBA00022741"/>
    </source>
</evidence>
<dbReference type="PROSITE" id="PS50238">
    <property type="entry name" value="RHOGAP"/>
    <property type="match status" value="1"/>
</dbReference>
<dbReference type="InterPro" id="IPR002713">
    <property type="entry name" value="FF_domain"/>
</dbReference>
<dbReference type="Pfam" id="PF23083">
    <property type="entry name" value="FF_RHG35_4th"/>
    <property type="match status" value="1"/>
</dbReference>
<dbReference type="Gene3D" id="3.40.50.300">
    <property type="entry name" value="P-loop containing nucleotide triphosphate hydrolases"/>
    <property type="match status" value="1"/>
</dbReference>
<dbReference type="SMART" id="SM00441">
    <property type="entry name" value="FF"/>
    <property type="match status" value="2"/>
</dbReference>
<dbReference type="KEGG" id="pmrn:116955228"/>
<dbReference type="InterPro" id="IPR045786">
    <property type="entry name" value="RhoGAP_pG1_pG2"/>
</dbReference>
<feature type="region of interest" description="Disordered" evidence="4">
    <location>
        <begin position="1150"/>
        <end position="1238"/>
    </location>
</feature>
<dbReference type="Pfam" id="PF19518">
    <property type="entry name" value="RhoGAP_pG1_pG2"/>
    <property type="match status" value="1"/>
</dbReference>
<name>A0AAJ7UBE4_PETMA</name>
<dbReference type="InterPro" id="IPR051978">
    <property type="entry name" value="Rho-GAP_domain"/>
</dbReference>
<feature type="domain" description="PG1 pseudoGTPase" evidence="6">
    <location>
        <begin position="590"/>
        <end position="764"/>
    </location>
</feature>
<dbReference type="GO" id="GO:0007266">
    <property type="term" value="P:Rho protein signal transduction"/>
    <property type="evidence" value="ECO:0007669"/>
    <property type="project" value="TreeGrafter"/>
</dbReference>
<dbReference type="GO" id="GO:0003924">
    <property type="term" value="F:GTPase activity"/>
    <property type="evidence" value="ECO:0007669"/>
    <property type="project" value="InterPro"/>
</dbReference>
<accession>A0AAJ7UBE4</accession>
<dbReference type="Gene3D" id="1.10.10.440">
    <property type="entry name" value="FF domain"/>
    <property type="match status" value="2"/>
</dbReference>
<dbReference type="Pfam" id="PF00071">
    <property type="entry name" value="Ras"/>
    <property type="match status" value="1"/>
</dbReference>
<evidence type="ECO:0000259" key="5">
    <source>
        <dbReference type="PROSITE" id="PS50238"/>
    </source>
</evidence>
<dbReference type="PROSITE" id="PS51852">
    <property type="entry name" value="PG1"/>
    <property type="match status" value="1"/>
</dbReference>
<feature type="domain" description="PG2 pseudoGTPase" evidence="7">
    <location>
        <begin position="780"/>
        <end position="944"/>
    </location>
</feature>
<dbReference type="Pfam" id="PF16512">
    <property type="entry name" value="RhoGAP-FF1"/>
    <property type="match status" value="1"/>
</dbReference>
<dbReference type="InterPro" id="IPR039006">
    <property type="entry name" value="RhoGAP_pG2"/>
</dbReference>
<keyword evidence="1" id="KW-0343">GTPase activation</keyword>
<evidence type="ECO:0000313" key="8">
    <source>
        <dbReference type="Proteomes" id="UP001318040"/>
    </source>
</evidence>
<feature type="region of interest" description="Disordered" evidence="4">
    <location>
        <begin position="964"/>
        <end position="1040"/>
    </location>
</feature>